<comment type="catalytic activity">
    <reaction evidence="2">
        <text>2,5-diamino-6-hydroxy-4-(5-phosphoribosylamino)-pyrimidine + H2O = 2,5,6-triamino-4-hydroxypyrimidine + D-ribose 5-phosphate</text>
        <dbReference type="Rhea" id="RHEA:23436"/>
        <dbReference type="ChEBI" id="CHEBI:15377"/>
        <dbReference type="ChEBI" id="CHEBI:58614"/>
        <dbReference type="ChEBI" id="CHEBI:78346"/>
        <dbReference type="ChEBI" id="CHEBI:137796"/>
    </reaction>
</comment>
<comment type="catalytic activity">
    <reaction evidence="1">
        <text>5-amino-6-(5-phospho-D-ribosylamino)uracil + H2O = 5,6-diaminouracil + D-ribose 5-phosphate</text>
        <dbReference type="Rhea" id="RHEA:55020"/>
        <dbReference type="ChEBI" id="CHEBI:15377"/>
        <dbReference type="ChEBI" id="CHEBI:46252"/>
        <dbReference type="ChEBI" id="CHEBI:58453"/>
        <dbReference type="ChEBI" id="CHEBI:78346"/>
    </reaction>
</comment>
<dbReference type="EMBL" id="JBFALK010000022">
    <property type="protein sequence ID" value="MEV0973559.1"/>
    <property type="molecule type" value="Genomic_DNA"/>
</dbReference>
<evidence type="ECO:0000256" key="2">
    <source>
        <dbReference type="ARBA" id="ARBA00000751"/>
    </source>
</evidence>
<dbReference type="NCBIfam" id="TIGR02464">
    <property type="entry name" value="ribofla_fusion"/>
    <property type="match status" value="1"/>
</dbReference>
<organism evidence="4 5">
    <name type="scientific">Microtetraspora glauca</name>
    <dbReference type="NCBI Taxonomy" id="1996"/>
    <lineage>
        <taxon>Bacteria</taxon>
        <taxon>Bacillati</taxon>
        <taxon>Actinomycetota</taxon>
        <taxon>Actinomycetes</taxon>
        <taxon>Streptosporangiales</taxon>
        <taxon>Streptosporangiaceae</taxon>
        <taxon>Microtetraspora</taxon>
    </lineage>
</organism>
<proteinExistence type="predicted"/>
<evidence type="ECO:0000256" key="1">
    <source>
        <dbReference type="ARBA" id="ARBA00000022"/>
    </source>
</evidence>
<dbReference type="Pfam" id="PF08719">
    <property type="entry name" value="NADAR"/>
    <property type="match status" value="1"/>
</dbReference>
<protein>
    <submittedName>
        <fullName evidence="4">NADAR family protein</fullName>
    </submittedName>
</protein>
<feature type="domain" description="NADAR" evidence="3">
    <location>
        <begin position="30"/>
        <end position="188"/>
    </location>
</feature>
<name>A0ABV3GPM2_MICGL</name>
<dbReference type="Proteomes" id="UP001551675">
    <property type="component" value="Unassembled WGS sequence"/>
</dbReference>
<evidence type="ECO:0000259" key="3">
    <source>
        <dbReference type="Pfam" id="PF08719"/>
    </source>
</evidence>
<dbReference type="Gene3D" id="1.10.357.40">
    <property type="entry name" value="YbiA-like"/>
    <property type="match status" value="1"/>
</dbReference>
<reference evidence="4 5" key="1">
    <citation type="submission" date="2024-06" db="EMBL/GenBank/DDBJ databases">
        <title>The Natural Products Discovery Center: Release of the First 8490 Sequenced Strains for Exploring Actinobacteria Biosynthetic Diversity.</title>
        <authorList>
            <person name="Kalkreuter E."/>
            <person name="Kautsar S.A."/>
            <person name="Yang D."/>
            <person name="Bader C.D."/>
            <person name="Teijaro C.N."/>
            <person name="Fluegel L."/>
            <person name="Davis C.M."/>
            <person name="Simpson J.R."/>
            <person name="Lauterbach L."/>
            <person name="Steele A.D."/>
            <person name="Gui C."/>
            <person name="Meng S."/>
            <person name="Li G."/>
            <person name="Viehrig K."/>
            <person name="Ye F."/>
            <person name="Su P."/>
            <person name="Kiefer A.F."/>
            <person name="Nichols A."/>
            <person name="Cepeda A.J."/>
            <person name="Yan W."/>
            <person name="Fan B."/>
            <person name="Jiang Y."/>
            <person name="Adhikari A."/>
            <person name="Zheng C.-J."/>
            <person name="Schuster L."/>
            <person name="Cowan T.M."/>
            <person name="Smanski M.J."/>
            <person name="Chevrette M.G."/>
            <person name="De Carvalho L.P.S."/>
            <person name="Shen B."/>
        </authorList>
    </citation>
    <scope>NUCLEOTIDE SEQUENCE [LARGE SCALE GENOMIC DNA]</scope>
    <source>
        <strain evidence="4 5">NPDC050100</strain>
    </source>
</reference>
<dbReference type="SUPFAM" id="SSF143990">
    <property type="entry name" value="YbiA-like"/>
    <property type="match status" value="1"/>
</dbReference>
<evidence type="ECO:0000313" key="5">
    <source>
        <dbReference type="Proteomes" id="UP001551675"/>
    </source>
</evidence>
<dbReference type="InterPro" id="IPR012816">
    <property type="entry name" value="NADAR"/>
</dbReference>
<gene>
    <name evidence="4" type="ORF">AB0I59_33570</name>
</gene>
<comment type="caution">
    <text evidence="4">The sequence shown here is derived from an EMBL/GenBank/DDBJ whole genome shotgun (WGS) entry which is preliminary data.</text>
</comment>
<sequence>MNVSDQLPLPRTVDEAIAAEQAGRVLRYLYFWGHQPARDGGVGPGCLSQWWPVVFTEDGHTFASAEHYMMAHKAWLFGDAQTAGKILAAGHPGEAKTFGRAVRGFDEQLWNARRFDIVVRGNIAKFGRHPELKRFLLDTRKRVLVEASPRDRIWGIGLTATDERAASPATWQGLNLLGFALMKARETLETTP</sequence>
<keyword evidence="5" id="KW-1185">Reference proteome</keyword>
<evidence type="ECO:0000313" key="4">
    <source>
        <dbReference type="EMBL" id="MEV0973559.1"/>
    </source>
</evidence>
<dbReference type="CDD" id="cd15457">
    <property type="entry name" value="NADAR"/>
    <property type="match status" value="1"/>
</dbReference>
<dbReference type="RefSeq" id="WP_358139294.1">
    <property type="nucleotide sequence ID" value="NZ_JBFALK010000022.1"/>
</dbReference>
<accession>A0ABV3GPM2</accession>
<dbReference type="InterPro" id="IPR037238">
    <property type="entry name" value="YbiA-like_sf"/>
</dbReference>